<dbReference type="RefSeq" id="WP_283345563.1">
    <property type="nucleotide sequence ID" value="NZ_JASHIF010000016.1"/>
</dbReference>
<dbReference type="PRINTS" id="PR00080">
    <property type="entry name" value="SDRFAMILY"/>
</dbReference>
<sequence>MYLDQKVIWITGASSGIGEALALELAKMPVKLVLSARRKDELDRVAALTGLPPKDILVLPLDMLDISSMSQKVEEVIHHFGHIDIVIQNAGVSQRSMVKDTVFQVYRDLMEINFFSVVALTQAILPHFTQRQSGHFVAISSVAGKIGTPLRGGYGATKHAVIAFFDSLRAEVFPDNLHVTVVCPGYIKTQISFNALSGDGSKHNQMDANQAKGMLPDECARRIIQAIIAKKSEVYVGGWYEVLGVYLKRFFPNFVYRTLRLKKS</sequence>
<dbReference type="InterPro" id="IPR036291">
    <property type="entry name" value="NAD(P)-bd_dom_sf"/>
</dbReference>
<evidence type="ECO:0000256" key="3">
    <source>
        <dbReference type="RuleBase" id="RU000363"/>
    </source>
</evidence>
<accession>A0ABT6YBR2</accession>
<dbReference type="Proteomes" id="UP001236507">
    <property type="component" value="Unassembled WGS sequence"/>
</dbReference>
<comment type="similarity">
    <text evidence="1 3">Belongs to the short-chain dehydrogenases/reductases (SDR) family.</text>
</comment>
<dbReference type="CDD" id="cd05332">
    <property type="entry name" value="11beta-HSD1_like_SDR_c"/>
    <property type="match status" value="1"/>
</dbReference>
<dbReference type="Gene3D" id="3.40.50.720">
    <property type="entry name" value="NAD(P)-binding Rossmann-like Domain"/>
    <property type="match status" value="1"/>
</dbReference>
<reference evidence="4 5" key="1">
    <citation type="submission" date="2023-05" db="EMBL/GenBank/DDBJ databases">
        <title>Novel species of genus Flectobacillus isolated from stream in China.</title>
        <authorList>
            <person name="Lu H."/>
        </authorList>
    </citation>
    <scope>NUCLEOTIDE SEQUENCE [LARGE SCALE GENOMIC DNA]</scope>
    <source>
        <strain evidence="4 5">KCTC 42575</strain>
    </source>
</reference>
<evidence type="ECO:0000313" key="5">
    <source>
        <dbReference type="Proteomes" id="UP001236507"/>
    </source>
</evidence>
<dbReference type="PROSITE" id="PS00061">
    <property type="entry name" value="ADH_SHORT"/>
    <property type="match status" value="1"/>
</dbReference>
<dbReference type="PANTHER" id="PTHR44196">
    <property type="entry name" value="DEHYDROGENASE/REDUCTASE SDR FAMILY MEMBER 7B"/>
    <property type="match status" value="1"/>
</dbReference>
<comment type="caution">
    <text evidence="4">The sequence shown here is derived from an EMBL/GenBank/DDBJ whole genome shotgun (WGS) entry which is preliminary data.</text>
</comment>
<keyword evidence="5" id="KW-1185">Reference proteome</keyword>
<dbReference type="InterPro" id="IPR020904">
    <property type="entry name" value="Sc_DH/Rdtase_CS"/>
</dbReference>
<dbReference type="PANTHER" id="PTHR44196:SF1">
    <property type="entry name" value="DEHYDROGENASE_REDUCTASE SDR FAMILY MEMBER 7B"/>
    <property type="match status" value="1"/>
</dbReference>
<evidence type="ECO:0000256" key="2">
    <source>
        <dbReference type="ARBA" id="ARBA00023002"/>
    </source>
</evidence>
<organism evidence="4 5">
    <name type="scientific">Flectobacillus roseus</name>
    <dbReference type="NCBI Taxonomy" id="502259"/>
    <lineage>
        <taxon>Bacteria</taxon>
        <taxon>Pseudomonadati</taxon>
        <taxon>Bacteroidota</taxon>
        <taxon>Cytophagia</taxon>
        <taxon>Cytophagales</taxon>
        <taxon>Flectobacillaceae</taxon>
        <taxon>Flectobacillus</taxon>
    </lineage>
</organism>
<dbReference type="Pfam" id="PF00106">
    <property type="entry name" value="adh_short"/>
    <property type="match status" value="1"/>
</dbReference>
<name>A0ABT6YBR2_9BACT</name>
<dbReference type="SUPFAM" id="SSF51735">
    <property type="entry name" value="NAD(P)-binding Rossmann-fold domains"/>
    <property type="match status" value="1"/>
</dbReference>
<protein>
    <submittedName>
        <fullName evidence="4">SDR family oxidoreductase</fullName>
    </submittedName>
</protein>
<evidence type="ECO:0000256" key="1">
    <source>
        <dbReference type="ARBA" id="ARBA00006484"/>
    </source>
</evidence>
<dbReference type="PRINTS" id="PR00081">
    <property type="entry name" value="GDHRDH"/>
</dbReference>
<evidence type="ECO:0000313" key="4">
    <source>
        <dbReference type="EMBL" id="MDI9861014.1"/>
    </source>
</evidence>
<dbReference type="NCBIfam" id="NF004825">
    <property type="entry name" value="PRK06181.1"/>
    <property type="match status" value="1"/>
</dbReference>
<gene>
    <name evidence="4" type="ORF">QM524_17490</name>
</gene>
<dbReference type="InterPro" id="IPR002347">
    <property type="entry name" value="SDR_fam"/>
</dbReference>
<keyword evidence="2" id="KW-0560">Oxidoreductase</keyword>
<dbReference type="EMBL" id="JASHIF010000016">
    <property type="protein sequence ID" value="MDI9861014.1"/>
    <property type="molecule type" value="Genomic_DNA"/>
</dbReference>
<proteinExistence type="inferred from homology"/>